<dbReference type="RefSeq" id="WP_121152360.1">
    <property type="nucleotide sequence ID" value="NZ_CP032829.1"/>
</dbReference>
<dbReference type="Proteomes" id="UP000276254">
    <property type="component" value="Chromosome"/>
</dbReference>
<keyword evidence="5" id="KW-0479">Metal-binding</keyword>
<dbReference type="KEGG" id="spha:D3Y57_06830"/>
<organism evidence="6 7">
    <name type="scientific">Sphingomonas paeninsulae</name>
    <dbReference type="NCBI Taxonomy" id="2319844"/>
    <lineage>
        <taxon>Bacteria</taxon>
        <taxon>Pseudomonadati</taxon>
        <taxon>Pseudomonadota</taxon>
        <taxon>Alphaproteobacteria</taxon>
        <taxon>Sphingomonadales</taxon>
        <taxon>Sphingomonadaceae</taxon>
        <taxon>Sphingomonas</taxon>
    </lineage>
</organism>
<protein>
    <recommendedName>
        <fullName evidence="5">5-formyltetrahydrofolate cyclo-ligase</fullName>
        <ecNumber evidence="5">6.3.3.2</ecNumber>
    </recommendedName>
</protein>
<dbReference type="PIRSF" id="PIRSF006806">
    <property type="entry name" value="FTHF_cligase"/>
    <property type="match status" value="1"/>
</dbReference>
<comment type="cofactor">
    <cofactor evidence="5">
        <name>Mg(2+)</name>
        <dbReference type="ChEBI" id="CHEBI:18420"/>
    </cofactor>
</comment>
<dbReference type="OrthoDB" id="9801938at2"/>
<comment type="catalytic activity">
    <reaction evidence="5">
        <text>(6S)-5-formyl-5,6,7,8-tetrahydrofolate + ATP = (6R)-5,10-methenyltetrahydrofolate + ADP + phosphate</text>
        <dbReference type="Rhea" id="RHEA:10488"/>
        <dbReference type="ChEBI" id="CHEBI:30616"/>
        <dbReference type="ChEBI" id="CHEBI:43474"/>
        <dbReference type="ChEBI" id="CHEBI:57455"/>
        <dbReference type="ChEBI" id="CHEBI:57457"/>
        <dbReference type="ChEBI" id="CHEBI:456216"/>
        <dbReference type="EC" id="6.3.3.2"/>
    </reaction>
</comment>
<dbReference type="EC" id="6.3.3.2" evidence="5"/>
<evidence type="ECO:0000313" key="6">
    <source>
        <dbReference type="EMBL" id="AYJ85735.1"/>
    </source>
</evidence>
<keyword evidence="7" id="KW-1185">Reference proteome</keyword>
<dbReference type="GO" id="GO:0005524">
    <property type="term" value="F:ATP binding"/>
    <property type="evidence" value="ECO:0007669"/>
    <property type="project" value="UniProtKB-KW"/>
</dbReference>
<keyword evidence="2 4" id="KW-0547">Nucleotide-binding</keyword>
<dbReference type="Pfam" id="PF01812">
    <property type="entry name" value="5-FTHF_cyc-lig"/>
    <property type="match status" value="1"/>
</dbReference>
<evidence type="ECO:0000256" key="3">
    <source>
        <dbReference type="ARBA" id="ARBA00022840"/>
    </source>
</evidence>
<feature type="binding site" evidence="4">
    <location>
        <begin position="132"/>
        <end position="140"/>
    </location>
    <ligand>
        <name>ATP</name>
        <dbReference type="ChEBI" id="CHEBI:30616"/>
    </ligand>
</feature>
<dbReference type="GO" id="GO:0030272">
    <property type="term" value="F:5-formyltetrahydrofolate cyclo-ligase activity"/>
    <property type="evidence" value="ECO:0007669"/>
    <property type="project" value="UniProtKB-EC"/>
</dbReference>
<dbReference type="InterPro" id="IPR037171">
    <property type="entry name" value="NagB/RpiA_transferase-like"/>
</dbReference>
<comment type="similarity">
    <text evidence="1 5">Belongs to the 5-formyltetrahydrofolate cyclo-ligase family.</text>
</comment>
<keyword evidence="5" id="KW-0460">Magnesium</keyword>
<evidence type="ECO:0000313" key="7">
    <source>
        <dbReference type="Proteomes" id="UP000276254"/>
    </source>
</evidence>
<dbReference type="AlphaFoldDB" id="A0A494TKU3"/>
<keyword evidence="6" id="KW-0436">Ligase</keyword>
<evidence type="ECO:0000256" key="1">
    <source>
        <dbReference type="ARBA" id="ARBA00010638"/>
    </source>
</evidence>
<evidence type="ECO:0000256" key="4">
    <source>
        <dbReference type="PIRSR" id="PIRSR006806-1"/>
    </source>
</evidence>
<dbReference type="GO" id="GO:0009396">
    <property type="term" value="P:folic acid-containing compound biosynthetic process"/>
    <property type="evidence" value="ECO:0007669"/>
    <property type="project" value="TreeGrafter"/>
</dbReference>
<dbReference type="InterPro" id="IPR002698">
    <property type="entry name" value="FTHF_cligase"/>
</dbReference>
<dbReference type="SUPFAM" id="SSF100950">
    <property type="entry name" value="NagB/RpiA/CoA transferase-like"/>
    <property type="match status" value="1"/>
</dbReference>
<accession>A0A494TKU3</accession>
<dbReference type="NCBIfam" id="TIGR02727">
    <property type="entry name" value="MTHFS_bact"/>
    <property type="match status" value="1"/>
</dbReference>
<evidence type="ECO:0000256" key="2">
    <source>
        <dbReference type="ARBA" id="ARBA00022741"/>
    </source>
</evidence>
<dbReference type="EMBL" id="CP032829">
    <property type="protein sequence ID" value="AYJ85735.1"/>
    <property type="molecule type" value="Genomic_DNA"/>
</dbReference>
<feature type="binding site" evidence="4">
    <location>
        <position position="60"/>
    </location>
    <ligand>
        <name>substrate</name>
    </ligand>
</feature>
<reference evidence="6 7" key="1">
    <citation type="submission" date="2018-09" db="EMBL/GenBank/DDBJ databases">
        <title>Sphingomonas peninsula sp. nov., isolated from fildes peninsula, Antarctic soil.</title>
        <authorList>
            <person name="Yingchao G."/>
        </authorList>
    </citation>
    <scope>NUCLEOTIDE SEQUENCE [LARGE SCALE GENOMIC DNA]</scope>
    <source>
        <strain evidence="6 7">YZ-8</strain>
    </source>
</reference>
<sequence length="194" mass="21602">MAVPPLISADALSALRRDMRKLRRHIAKAENWRPASLNDELNELISKSSVIGLYAPMSGEPDPTLVPRGQSPKIFSRPALTDENLLEFRQWTHGDREIPSSWGGFQPATSAPVVHPDVIFVPLVAFDGVLNRLGQGGGHYDRYLADNGTALRIGVAWEAQRVDLLPVRPWDVPLDAVITEQNCYTKELQRCLSR</sequence>
<dbReference type="Gene3D" id="3.40.50.10420">
    <property type="entry name" value="NagB/RpiA/CoA transferase-like"/>
    <property type="match status" value="1"/>
</dbReference>
<proteinExistence type="inferred from homology"/>
<gene>
    <name evidence="6" type="ORF">D3Y57_06830</name>
</gene>
<dbReference type="GO" id="GO:0035999">
    <property type="term" value="P:tetrahydrofolate interconversion"/>
    <property type="evidence" value="ECO:0007669"/>
    <property type="project" value="TreeGrafter"/>
</dbReference>
<dbReference type="InterPro" id="IPR024185">
    <property type="entry name" value="FTHF_cligase-like_sf"/>
</dbReference>
<dbReference type="PANTHER" id="PTHR23407:SF1">
    <property type="entry name" value="5-FORMYLTETRAHYDROFOLATE CYCLO-LIGASE"/>
    <property type="match status" value="1"/>
</dbReference>
<dbReference type="GO" id="GO:0046872">
    <property type="term" value="F:metal ion binding"/>
    <property type="evidence" value="ECO:0007669"/>
    <property type="project" value="UniProtKB-KW"/>
</dbReference>
<dbReference type="PANTHER" id="PTHR23407">
    <property type="entry name" value="ATPASE INHIBITOR/5-FORMYLTETRAHYDROFOLATE CYCLO-LIGASE"/>
    <property type="match status" value="1"/>
</dbReference>
<name>A0A494TKU3_SPHPE</name>
<keyword evidence="3 4" id="KW-0067">ATP-binding</keyword>
<evidence type="ECO:0000256" key="5">
    <source>
        <dbReference type="RuleBase" id="RU361279"/>
    </source>
</evidence>